<dbReference type="AlphaFoldDB" id="A0A9E7E7M0"/>
<keyword evidence="2" id="KW-1185">Reference proteome</keyword>
<dbReference type="EMBL" id="CP097502">
    <property type="protein sequence ID" value="URD71979.1"/>
    <property type="molecule type" value="Genomic_DNA"/>
</dbReference>
<dbReference type="Proteomes" id="UP001055439">
    <property type="component" value="Chromosome 1"/>
</dbReference>
<evidence type="ECO:0000313" key="1">
    <source>
        <dbReference type="EMBL" id="URD71979.1"/>
    </source>
</evidence>
<evidence type="ECO:0000313" key="2">
    <source>
        <dbReference type="Proteomes" id="UP001055439"/>
    </source>
</evidence>
<reference evidence="1" key="1">
    <citation type="submission" date="2022-05" db="EMBL/GenBank/DDBJ databases">
        <title>The Musa troglodytarum L. genome provides insights into the mechanism of non-climacteric behaviour and enrichment of carotenoids.</title>
        <authorList>
            <person name="Wang J."/>
        </authorList>
    </citation>
    <scope>NUCLEOTIDE SEQUENCE</scope>
    <source>
        <tissue evidence="1">Leaf</tissue>
    </source>
</reference>
<gene>
    <name evidence="1" type="ORF">MUK42_08944</name>
</gene>
<accession>A0A9E7E7M0</accession>
<name>A0A9E7E7M0_9LILI</name>
<organism evidence="1 2">
    <name type="scientific">Musa troglodytarum</name>
    <name type="common">fe'i banana</name>
    <dbReference type="NCBI Taxonomy" id="320322"/>
    <lineage>
        <taxon>Eukaryota</taxon>
        <taxon>Viridiplantae</taxon>
        <taxon>Streptophyta</taxon>
        <taxon>Embryophyta</taxon>
        <taxon>Tracheophyta</taxon>
        <taxon>Spermatophyta</taxon>
        <taxon>Magnoliopsida</taxon>
        <taxon>Liliopsida</taxon>
        <taxon>Zingiberales</taxon>
        <taxon>Musaceae</taxon>
        <taxon>Musa</taxon>
    </lineage>
</organism>
<proteinExistence type="predicted"/>
<protein>
    <submittedName>
        <fullName evidence="1">Uncharacterized protein</fullName>
    </submittedName>
</protein>
<sequence length="82" mass="8927">MSPVTATTLTAVPAPRIAELITPLDADFPNPTLLGLRRASRRLRRTIALVPPTTLLGEQEDESITNKTLMQGAEDDDMVLDN</sequence>